<gene>
    <name evidence="2" type="ORF">E1956_32405</name>
</gene>
<keyword evidence="3" id="KW-1185">Reference proteome</keyword>
<proteinExistence type="predicted"/>
<dbReference type="KEGG" id="ppai:E1956_32405"/>
<reference evidence="2 3" key="1">
    <citation type="submission" date="2019-03" db="EMBL/GenBank/DDBJ databases">
        <title>Paraburkholderia sp. 7MH5, isolated from subtropical forest soil.</title>
        <authorList>
            <person name="Gao Z.-H."/>
            <person name="Qiu L.-H."/>
        </authorList>
    </citation>
    <scope>NUCLEOTIDE SEQUENCE [LARGE SCALE GENOMIC DNA]</scope>
    <source>
        <strain evidence="2 3">7MH5</strain>
    </source>
</reference>
<evidence type="ECO:0000256" key="1">
    <source>
        <dbReference type="SAM" id="MobiDB-lite"/>
    </source>
</evidence>
<organism evidence="2 3">
    <name type="scientific">Paraburkholderia pallida</name>
    <dbReference type="NCBI Taxonomy" id="2547399"/>
    <lineage>
        <taxon>Bacteria</taxon>
        <taxon>Pseudomonadati</taxon>
        <taxon>Pseudomonadota</taxon>
        <taxon>Betaproteobacteria</taxon>
        <taxon>Burkholderiales</taxon>
        <taxon>Burkholderiaceae</taxon>
        <taxon>Paraburkholderia</taxon>
    </lineage>
</organism>
<evidence type="ECO:0000313" key="3">
    <source>
        <dbReference type="Proteomes" id="UP000295727"/>
    </source>
</evidence>
<evidence type="ECO:0000313" key="2">
    <source>
        <dbReference type="EMBL" id="QBR01847.1"/>
    </source>
</evidence>
<dbReference type="EMBL" id="CP038150">
    <property type="protein sequence ID" value="QBR01847.1"/>
    <property type="molecule type" value="Genomic_DNA"/>
</dbReference>
<accession>A0A4P7D3I5</accession>
<name>A0A4P7D3I5_9BURK</name>
<dbReference type="RefSeq" id="WP_134756898.1">
    <property type="nucleotide sequence ID" value="NZ_CP038150.1"/>
</dbReference>
<feature type="region of interest" description="Disordered" evidence="1">
    <location>
        <begin position="79"/>
        <end position="101"/>
    </location>
</feature>
<dbReference type="Proteomes" id="UP000295727">
    <property type="component" value="Chromosome 3"/>
</dbReference>
<dbReference type="AlphaFoldDB" id="A0A4P7D3I5"/>
<sequence length="136" mass="13559">MTVEFVPARPLVSGAPRKRLSLPGDLQIPRMCATLLVCIMVACTTTACGDRTGEARVALTTSAARELAQTQPATPLATTFAAGASTPNSADGANSAAALAAHAVRSPARPGAAAGDLAATDADNAPLVTPVIHTAD</sequence>
<dbReference type="OrthoDB" id="9097751at2"/>
<protein>
    <submittedName>
        <fullName evidence="2">Uncharacterized protein</fullName>
    </submittedName>
</protein>